<dbReference type="OrthoDB" id="1353528at2"/>
<dbReference type="Proteomes" id="UP000247792">
    <property type="component" value="Unassembled WGS sequence"/>
</dbReference>
<dbReference type="InterPro" id="IPR037883">
    <property type="entry name" value="Knr4/Smi1-like_sf"/>
</dbReference>
<dbReference type="Pfam" id="PF09346">
    <property type="entry name" value="SMI1_KNR4"/>
    <property type="match status" value="1"/>
</dbReference>
<dbReference type="EMBL" id="QJKB01000006">
    <property type="protein sequence ID" value="PXX42089.1"/>
    <property type="molecule type" value="Genomic_DNA"/>
</dbReference>
<evidence type="ECO:0000313" key="2">
    <source>
        <dbReference type="EMBL" id="PXX42089.1"/>
    </source>
</evidence>
<dbReference type="Gene3D" id="3.40.1580.10">
    <property type="entry name" value="SMI1/KNR4-like"/>
    <property type="match status" value="1"/>
</dbReference>
<dbReference type="SUPFAM" id="SSF160631">
    <property type="entry name" value="SMI1/KNR4-like"/>
    <property type="match status" value="1"/>
</dbReference>
<feature type="domain" description="Knr4/Smi1-like" evidence="1">
    <location>
        <begin position="5"/>
        <end position="127"/>
    </location>
</feature>
<name>A0A318JEJ6_9BURK</name>
<dbReference type="InterPro" id="IPR018958">
    <property type="entry name" value="Knr4/Smi1-like_dom"/>
</dbReference>
<accession>A0A318JEJ6</accession>
<organism evidence="2 3">
    <name type="scientific">Undibacterium pigrum</name>
    <dbReference type="NCBI Taxonomy" id="401470"/>
    <lineage>
        <taxon>Bacteria</taxon>
        <taxon>Pseudomonadati</taxon>
        <taxon>Pseudomonadota</taxon>
        <taxon>Betaproteobacteria</taxon>
        <taxon>Burkholderiales</taxon>
        <taxon>Oxalobacteraceae</taxon>
        <taxon>Undibacterium</taxon>
    </lineage>
</organism>
<keyword evidence="3" id="KW-1185">Reference proteome</keyword>
<protein>
    <submittedName>
        <fullName evidence="2">SMI1/KNR4 family protein SUKH-1</fullName>
    </submittedName>
</protein>
<proteinExistence type="predicted"/>
<reference evidence="2 3" key="1">
    <citation type="submission" date="2018-05" db="EMBL/GenBank/DDBJ databases">
        <title>Genomic Encyclopedia of Type Strains, Phase IV (KMG-IV): sequencing the most valuable type-strain genomes for metagenomic binning, comparative biology and taxonomic classification.</title>
        <authorList>
            <person name="Goeker M."/>
        </authorList>
    </citation>
    <scope>NUCLEOTIDE SEQUENCE [LARGE SCALE GENOMIC DNA]</scope>
    <source>
        <strain evidence="2 3">DSM 19792</strain>
    </source>
</reference>
<evidence type="ECO:0000313" key="3">
    <source>
        <dbReference type="Proteomes" id="UP000247792"/>
    </source>
</evidence>
<gene>
    <name evidence="2" type="ORF">DFR42_106269</name>
</gene>
<sequence length="132" mass="15115">MAFTLDEKFIELAEAELGIRFPDSFRNRMMQRNGGSIEIFEDVFDLHPFYDTTDKRRLKSSCNSIVHETQTARQHYGLPDDLILIARNGGGDSLCFQILKNGELDQHVYLHRHDVDELQPVAAEFSAMPVTT</sequence>
<comment type="caution">
    <text evidence="2">The sequence shown here is derived from an EMBL/GenBank/DDBJ whole genome shotgun (WGS) entry which is preliminary data.</text>
</comment>
<evidence type="ECO:0000259" key="1">
    <source>
        <dbReference type="Pfam" id="PF09346"/>
    </source>
</evidence>
<dbReference type="AlphaFoldDB" id="A0A318JEJ6"/>
<dbReference type="RefSeq" id="WP_110256519.1">
    <property type="nucleotide sequence ID" value="NZ_QJKB01000006.1"/>
</dbReference>